<organism evidence="1 2">
    <name type="scientific">Kuraishia capsulata CBS 1993</name>
    <dbReference type="NCBI Taxonomy" id="1382522"/>
    <lineage>
        <taxon>Eukaryota</taxon>
        <taxon>Fungi</taxon>
        <taxon>Dikarya</taxon>
        <taxon>Ascomycota</taxon>
        <taxon>Saccharomycotina</taxon>
        <taxon>Pichiomycetes</taxon>
        <taxon>Pichiales</taxon>
        <taxon>Pichiaceae</taxon>
        <taxon>Kuraishia</taxon>
    </lineage>
</organism>
<dbReference type="AlphaFoldDB" id="W6MJ51"/>
<keyword evidence="2" id="KW-1185">Reference proteome</keyword>
<name>W6MJ51_9ASCO</name>
<evidence type="ECO:0000313" key="2">
    <source>
        <dbReference type="Proteomes" id="UP000019384"/>
    </source>
</evidence>
<dbReference type="RefSeq" id="XP_022456464.1">
    <property type="nucleotide sequence ID" value="XM_022604947.1"/>
</dbReference>
<dbReference type="HOGENOM" id="CLU_1402632_0_0_1"/>
<dbReference type="EMBL" id="HG793125">
    <property type="protein sequence ID" value="CDK24447.1"/>
    <property type="molecule type" value="Genomic_DNA"/>
</dbReference>
<reference evidence="1" key="2">
    <citation type="submission" date="2014-02" db="EMBL/GenBank/DDBJ databases">
        <title>Complete DNA sequence of /Kuraishia capsulata/ illustrates novel genomic features among budding yeasts (/Saccharomycotina/).</title>
        <authorList>
            <person name="Morales L."/>
            <person name="Noel B."/>
            <person name="Porcel B."/>
            <person name="Marcet-Houben M."/>
            <person name="Hullo M-F."/>
            <person name="Sacerdot C."/>
            <person name="Tekaia F."/>
            <person name="Leh-Louis V."/>
            <person name="Despons L."/>
            <person name="Khanna V."/>
            <person name="Aury J-M."/>
            <person name="Barbe V."/>
            <person name="Couloux A."/>
            <person name="Labadie K."/>
            <person name="Pelletier E."/>
            <person name="Souciet J-L."/>
            <person name="Boekhout T."/>
            <person name="Gabaldon T."/>
            <person name="Wincker P."/>
            <person name="Dujon B."/>
        </authorList>
    </citation>
    <scope>NUCLEOTIDE SEQUENCE</scope>
    <source>
        <strain evidence="1">CBS 1993</strain>
    </source>
</reference>
<dbReference type="OrthoDB" id="4081753at2759"/>
<protein>
    <submittedName>
        <fullName evidence="1">Uncharacterized protein</fullName>
    </submittedName>
</protein>
<proteinExistence type="predicted"/>
<dbReference type="GeneID" id="34517852"/>
<accession>W6MJ51</accession>
<sequence>MSEIKSVLQKWSPERLALFLTLRGVEVPVGITRDALIDLAIEKRDVPIIYVKASKTLFRELTHEQLVLYLEARGYVVLFKGKLVPGFPDAHIDFQEAELLKGAIKDFEKNYSSDSEEINFQLQKILTRKYVLRSKSKDFVQNLTLGAYGTKNIELLLAKFGVDYQPISSQEDLWKVARDSINFFGTGEVY</sequence>
<reference evidence="1" key="1">
    <citation type="submission" date="2013-12" db="EMBL/GenBank/DDBJ databases">
        <authorList>
            <person name="Genoscope - CEA"/>
        </authorList>
    </citation>
    <scope>NUCLEOTIDE SEQUENCE</scope>
    <source>
        <strain evidence="1">CBS 1993</strain>
    </source>
</reference>
<evidence type="ECO:0000313" key="1">
    <source>
        <dbReference type="EMBL" id="CDK24447.1"/>
    </source>
</evidence>
<dbReference type="Proteomes" id="UP000019384">
    <property type="component" value="Unassembled WGS sequence"/>
</dbReference>
<gene>
    <name evidence="1" type="ORF">KUCA_T00000409001</name>
</gene>